<name>A0A1G5H2T8_9BACT</name>
<reference evidence="12 13" key="1">
    <citation type="submission" date="2016-10" db="EMBL/GenBank/DDBJ databases">
        <authorList>
            <person name="de Groot N.N."/>
        </authorList>
    </citation>
    <scope>NUCLEOTIDE SEQUENCE [LARGE SCALE GENOMIC DNA]</scope>
    <source>
        <strain evidence="12 13">AA1</strain>
    </source>
</reference>
<feature type="transmembrane region" description="Helical" evidence="11">
    <location>
        <begin position="242"/>
        <end position="262"/>
    </location>
</feature>
<gene>
    <name evidence="12" type="ORF">SAMN05216233_11287</name>
</gene>
<evidence type="ECO:0000256" key="8">
    <source>
        <dbReference type="ARBA" id="ARBA00023136"/>
    </source>
</evidence>
<accession>A0A1G5H2T8</accession>
<evidence type="ECO:0000256" key="3">
    <source>
        <dbReference type="ARBA" id="ARBA00022475"/>
    </source>
</evidence>
<comment type="subcellular location">
    <subcellularLocation>
        <location evidence="1">Membrane</location>
        <topology evidence="1">Multi-pass membrane protein</topology>
    </subcellularLocation>
</comment>
<feature type="transmembrane region" description="Helical" evidence="11">
    <location>
        <begin position="144"/>
        <end position="164"/>
    </location>
</feature>
<dbReference type="OrthoDB" id="9814417at2"/>
<evidence type="ECO:0000256" key="10">
    <source>
        <dbReference type="SAM" id="MobiDB-lite"/>
    </source>
</evidence>
<evidence type="ECO:0000256" key="9">
    <source>
        <dbReference type="ARBA" id="ARBA00047690"/>
    </source>
</evidence>
<dbReference type="GO" id="GO:0006783">
    <property type="term" value="P:heme biosynthetic process"/>
    <property type="evidence" value="ECO:0007669"/>
    <property type="project" value="UniProtKB-KW"/>
</dbReference>
<dbReference type="Proteomes" id="UP000198870">
    <property type="component" value="Unassembled WGS sequence"/>
</dbReference>
<keyword evidence="7" id="KW-0350">Heme biosynthesis</keyword>
<dbReference type="EMBL" id="FMUX01000012">
    <property type="protein sequence ID" value="SCY58086.1"/>
    <property type="molecule type" value="Genomic_DNA"/>
</dbReference>
<keyword evidence="8 11" id="KW-0472">Membrane</keyword>
<evidence type="ECO:0000313" key="13">
    <source>
        <dbReference type="Proteomes" id="UP000198870"/>
    </source>
</evidence>
<dbReference type="Pfam" id="PF01040">
    <property type="entry name" value="UbiA"/>
    <property type="match status" value="1"/>
</dbReference>
<evidence type="ECO:0000256" key="2">
    <source>
        <dbReference type="ARBA" id="ARBA00012292"/>
    </source>
</evidence>
<evidence type="ECO:0000256" key="6">
    <source>
        <dbReference type="ARBA" id="ARBA00022989"/>
    </source>
</evidence>
<dbReference type="InterPro" id="IPR000537">
    <property type="entry name" value="UbiA_prenyltransferase"/>
</dbReference>
<dbReference type="InterPro" id="IPR006369">
    <property type="entry name" value="Protohaem_IX_farnesylTrfase"/>
</dbReference>
<evidence type="ECO:0000256" key="11">
    <source>
        <dbReference type="SAM" id="Phobius"/>
    </source>
</evidence>
<evidence type="ECO:0000256" key="7">
    <source>
        <dbReference type="ARBA" id="ARBA00023133"/>
    </source>
</evidence>
<dbReference type="InterPro" id="IPR044878">
    <property type="entry name" value="UbiA_sf"/>
</dbReference>
<dbReference type="PANTHER" id="PTHR43448:SF2">
    <property type="entry name" value="PROTOHEME IX FARNESYLTRANSFERASE, MITOCHONDRIAL"/>
    <property type="match status" value="1"/>
</dbReference>
<dbReference type="Gene3D" id="1.10.357.140">
    <property type="entry name" value="UbiA prenyltransferase"/>
    <property type="match status" value="1"/>
</dbReference>
<evidence type="ECO:0000256" key="1">
    <source>
        <dbReference type="ARBA" id="ARBA00004141"/>
    </source>
</evidence>
<evidence type="ECO:0000313" key="12">
    <source>
        <dbReference type="EMBL" id="SCY58086.1"/>
    </source>
</evidence>
<keyword evidence="4 12" id="KW-0808">Transferase</keyword>
<feature type="transmembrane region" description="Helical" evidence="11">
    <location>
        <begin position="296"/>
        <end position="315"/>
    </location>
</feature>
<keyword evidence="6 11" id="KW-1133">Transmembrane helix</keyword>
<feature type="transmembrane region" description="Helical" evidence="11">
    <location>
        <begin position="116"/>
        <end position="138"/>
    </location>
</feature>
<dbReference type="STRING" id="419481.SAMN05216233_11287"/>
<keyword evidence="5 11" id="KW-0812">Transmembrane</keyword>
<feature type="region of interest" description="Disordered" evidence="10">
    <location>
        <begin position="1"/>
        <end position="36"/>
    </location>
</feature>
<organism evidence="12 13">
    <name type="scientific">Desulfoluna spongiiphila</name>
    <dbReference type="NCBI Taxonomy" id="419481"/>
    <lineage>
        <taxon>Bacteria</taxon>
        <taxon>Pseudomonadati</taxon>
        <taxon>Thermodesulfobacteriota</taxon>
        <taxon>Desulfobacteria</taxon>
        <taxon>Desulfobacterales</taxon>
        <taxon>Desulfolunaceae</taxon>
        <taxon>Desulfoluna</taxon>
    </lineage>
</organism>
<feature type="transmembrane region" description="Helical" evidence="11">
    <location>
        <begin position="171"/>
        <end position="190"/>
    </location>
</feature>
<dbReference type="RefSeq" id="WP_092211970.1">
    <property type="nucleotide sequence ID" value="NZ_FMUX01000012.1"/>
</dbReference>
<dbReference type="PANTHER" id="PTHR43448">
    <property type="entry name" value="PROTOHEME IX FARNESYLTRANSFERASE, MITOCHONDRIAL"/>
    <property type="match status" value="1"/>
</dbReference>
<feature type="transmembrane region" description="Helical" evidence="11">
    <location>
        <begin position="44"/>
        <end position="68"/>
    </location>
</feature>
<feature type="transmembrane region" description="Helical" evidence="11">
    <location>
        <begin position="74"/>
        <end position="95"/>
    </location>
</feature>
<feature type="transmembrane region" description="Helical" evidence="11">
    <location>
        <begin position="269"/>
        <end position="290"/>
    </location>
</feature>
<evidence type="ECO:0000256" key="4">
    <source>
        <dbReference type="ARBA" id="ARBA00022679"/>
    </source>
</evidence>
<dbReference type="EC" id="2.5.1.141" evidence="2"/>
<dbReference type="GO" id="GO:0016020">
    <property type="term" value="C:membrane"/>
    <property type="evidence" value="ECO:0007669"/>
    <property type="project" value="UniProtKB-SubCell"/>
</dbReference>
<sequence length="316" mass="34489">MSDRRACDRTQGTGRSGFNHEMEMDVTDTKPSPRASPKGRAFSFFLLSKTFLSAHIGLAAAAGCLFHAEGSVVQAVMAWCGVTLTAMAGALVNNIQDRLQDQEITRTRWRRKALESAGVLTLLKGAGLMAVLGLMLVVDAADGLWPAAMVLTGLFFYNVVYTPLKKKSHLALLPGSLCGMAALLAGWMVSGGSPMDREALSAALVVGVWQIPHSMIQNLKHADELRKSDQPSITKLFKDPELAFVTLMWVMLYNLSLYHLIFMADFSDWALLLLFTNAGFLTPLFAHTLFVTKKPGLAFGFLNLSLVAYFIALMIP</sequence>
<keyword evidence="13" id="KW-1185">Reference proteome</keyword>
<proteinExistence type="predicted"/>
<protein>
    <recommendedName>
        <fullName evidence="2">heme o synthase</fullName>
        <ecNumber evidence="2">2.5.1.141</ecNumber>
    </recommendedName>
</protein>
<dbReference type="AlphaFoldDB" id="A0A1G5H2T8"/>
<keyword evidence="3" id="KW-1003">Cell membrane</keyword>
<comment type="catalytic activity">
    <reaction evidence="9">
        <text>heme b + (2E,6E)-farnesyl diphosphate + H2O = Fe(II)-heme o + diphosphate</text>
        <dbReference type="Rhea" id="RHEA:28070"/>
        <dbReference type="ChEBI" id="CHEBI:15377"/>
        <dbReference type="ChEBI" id="CHEBI:33019"/>
        <dbReference type="ChEBI" id="CHEBI:60344"/>
        <dbReference type="ChEBI" id="CHEBI:60530"/>
        <dbReference type="ChEBI" id="CHEBI:175763"/>
        <dbReference type="EC" id="2.5.1.141"/>
    </reaction>
</comment>
<evidence type="ECO:0000256" key="5">
    <source>
        <dbReference type="ARBA" id="ARBA00022692"/>
    </source>
</evidence>
<dbReference type="GO" id="GO:0008495">
    <property type="term" value="F:protoheme IX farnesyltransferase activity"/>
    <property type="evidence" value="ECO:0007669"/>
    <property type="project" value="UniProtKB-EC"/>
</dbReference>